<dbReference type="InterPro" id="IPR014015">
    <property type="entry name" value="Helicase_SF3_DNA-vir"/>
</dbReference>
<dbReference type="Pfam" id="PF08706">
    <property type="entry name" value="D5_N"/>
    <property type="match status" value="1"/>
</dbReference>
<dbReference type="Gene3D" id="3.40.50.300">
    <property type="entry name" value="P-loop containing nucleotide triphosphate hydrolases"/>
    <property type="match status" value="1"/>
</dbReference>
<comment type="caution">
    <text evidence="5">The sequence shown here is derived from an EMBL/GenBank/DDBJ whole genome shotgun (WGS) entry which is preliminary data.</text>
</comment>
<organism evidence="5 6">
    <name type="scientific">Pseudoxanthomonas daejeonensis</name>
    <dbReference type="NCBI Taxonomy" id="266062"/>
    <lineage>
        <taxon>Bacteria</taxon>
        <taxon>Pseudomonadati</taxon>
        <taxon>Pseudomonadota</taxon>
        <taxon>Gammaproteobacteria</taxon>
        <taxon>Lysobacterales</taxon>
        <taxon>Lysobacteraceae</taxon>
        <taxon>Pseudoxanthomonas</taxon>
    </lineage>
</organism>
<dbReference type="InterPro" id="IPR014819">
    <property type="entry name" value="PriCT_2"/>
</dbReference>
<keyword evidence="2" id="KW-0378">Hydrolase</keyword>
<dbReference type="NCBIfam" id="TIGR01613">
    <property type="entry name" value="primase_Cterm"/>
    <property type="match status" value="1"/>
</dbReference>
<dbReference type="PROSITE" id="PS51206">
    <property type="entry name" value="SF3_HELICASE_1"/>
    <property type="match status" value="1"/>
</dbReference>
<dbReference type="Proteomes" id="UP000788419">
    <property type="component" value="Unassembled WGS sequence"/>
</dbReference>
<gene>
    <name evidence="5" type="ORF">CSC65_08475</name>
</gene>
<reference evidence="5 6" key="1">
    <citation type="submission" date="2017-10" db="EMBL/GenBank/DDBJ databases">
        <title>Whole genome sequencing of members of genus Pseudoxanthomonas.</title>
        <authorList>
            <person name="Kumar S."/>
            <person name="Bansal K."/>
            <person name="Kaur A."/>
            <person name="Patil P."/>
            <person name="Sharma S."/>
            <person name="Patil P.B."/>
        </authorList>
    </citation>
    <scope>NUCLEOTIDE SEQUENCE [LARGE SCALE GENOMIC DNA]</scope>
    <source>
        <strain evidence="5 6">DSM 17801</strain>
    </source>
</reference>
<evidence type="ECO:0000256" key="2">
    <source>
        <dbReference type="ARBA" id="ARBA00022801"/>
    </source>
</evidence>
<keyword evidence="6" id="KW-1185">Reference proteome</keyword>
<evidence type="ECO:0000313" key="5">
    <source>
        <dbReference type="EMBL" id="KAF1694721.1"/>
    </source>
</evidence>
<dbReference type="InterPro" id="IPR051620">
    <property type="entry name" value="ORF904-like_C"/>
</dbReference>
<dbReference type="SUPFAM" id="SSF52540">
    <property type="entry name" value="P-loop containing nucleoside triphosphate hydrolases"/>
    <property type="match status" value="1"/>
</dbReference>
<dbReference type="PANTHER" id="PTHR35372:SF2">
    <property type="entry name" value="SF3 HELICASE DOMAIN-CONTAINING PROTEIN"/>
    <property type="match status" value="1"/>
</dbReference>
<dbReference type="InterPro" id="IPR045455">
    <property type="entry name" value="NrS-1_pol-like_helicase"/>
</dbReference>
<dbReference type="InterPro" id="IPR014818">
    <property type="entry name" value="Phage/plasmid_primase_P4_C"/>
</dbReference>
<keyword evidence="1" id="KW-0547">Nucleotide-binding</keyword>
<evidence type="ECO:0000256" key="1">
    <source>
        <dbReference type="ARBA" id="ARBA00022741"/>
    </source>
</evidence>
<evidence type="ECO:0000259" key="4">
    <source>
        <dbReference type="PROSITE" id="PS51206"/>
    </source>
</evidence>
<dbReference type="InterPro" id="IPR006500">
    <property type="entry name" value="Helicase_put_C_phage/plasmid"/>
</dbReference>
<dbReference type="Pfam" id="PF19263">
    <property type="entry name" value="DUF5906"/>
    <property type="match status" value="1"/>
</dbReference>
<feature type="domain" description="SF3 helicase" evidence="4">
    <location>
        <begin position="457"/>
        <end position="627"/>
    </location>
</feature>
<proteinExistence type="predicted"/>
<dbReference type="InterPro" id="IPR027417">
    <property type="entry name" value="P-loop_NTPase"/>
</dbReference>
<sequence length="743" mass="81334">MAEALEQHRGPFTPRGLDVAGMRRWKETAPLPWIAQPMAGSGRRSAANAQPWPLLILDVDGVYPLDSDAKPIALLLSLVSALRELAPCFGWFTASSTNERPRARMILLLSRPVIAAEAKDLARVLARDLSQALGVNVGSHADAEVIIDPSMQDSAHIAFSPQEGCRMIGLRDAATPLDVDDMLKRQVEVAGTRELVFPARPHTPEAQAEVASALNRLPPSAVNDRATWIRVLASLKSYGWPEDVMGPIARAWSERSSRFDPDRWATDWMSLCPEGGITPATLYHLAGQADQDCPAFGTDDGFACRFEGALAGRAMFARGKFFWWTGAFWQPDGGKVAAELKRHAREQADEAARTFHADPTDTAKERRAKAARLLLQQNVQDRVLRAVCIMLRVDEALLDKDPMLLACTNGTVDLRTGALKSADPDDRITLCTGHAYDPAATCPRWRAFLAEALADPETVDWCQRWFGYCATGDNREELMVLAIGPGGTGKSTVIKAIMHAFGGEASSTSYATAAASQLLSDTGRRRSANEHTGGLTPLAGKRLAAVNEVKKGEAWDDSVFKQLVSREPIQMREVGGAHAFSVIPTWKIVVRGNHRPNTRDVGDAFYRRVAVLEFKHKPRSIDRTLDDALIAEAPGILAWIVLGGVAWHVKGLEQPGAMREARDSYRAQQDVFGEWVASRIEPGGFTSGEELRHDYLGFSGQTRHPLTPKSFAAAMQERGYECVKYRGTRGFNVVLNPEGCETG</sequence>
<dbReference type="Pfam" id="PF08707">
    <property type="entry name" value="PriCT_2"/>
    <property type="match status" value="1"/>
</dbReference>
<keyword evidence="3" id="KW-0067">ATP-binding</keyword>
<evidence type="ECO:0000313" key="6">
    <source>
        <dbReference type="Proteomes" id="UP000788419"/>
    </source>
</evidence>
<accession>A0ABQ6Z775</accession>
<dbReference type="PANTHER" id="PTHR35372">
    <property type="entry name" value="ATP BINDING PROTEIN-RELATED"/>
    <property type="match status" value="1"/>
</dbReference>
<evidence type="ECO:0000256" key="3">
    <source>
        <dbReference type="ARBA" id="ARBA00022840"/>
    </source>
</evidence>
<dbReference type="SMART" id="SM00885">
    <property type="entry name" value="D5_N"/>
    <property type="match status" value="1"/>
</dbReference>
<protein>
    <recommendedName>
        <fullName evidence="4">SF3 helicase domain-containing protein</fullName>
    </recommendedName>
</protein>
<dbReference type="EMBL" id="PDWN01000007">
    <property type="protein sequence ID" value="KAF1694721.1"/>
    <property type="molecule type" value="Genomic_DNA"/>
</dbReference>
<name>A0ABQ6Z775_9GAMM</name>